<sequence>MIMKLYRSASLHRLLDIAFQTPPSPPPPPPPSAHPPPSPVLPSRPPELAVDVLFLAHRTCKTDPLLGDTAFDSHQYR</sequence>
<organism evidence="2 3">
    <name type="scientific">Phaeosphaeria nodorum (strain SN15 / ATCC MYA-4574 / FGSC 10173)</name>
    <name type="common">Glume blotch fungus</name>
    <name type="synonym">Parastagonospora nodorum</name>
    <dbReference type="NCBI Taxonomy" id="321614"/>
    <lineage>
        <taxon>Eukaryota</taxon>
        <taxon>Fungi</taxon>
        <taxon>Dikarya</taxon>
        <taxon>Ascomycota</taxon>
        <taxon>Pezizomycotina</taxon>
        <taxon>Dothideomycetes</taxon>
        <taxon>Pleosporomycetidae</taxon>
        <taxon>Pleosporales</taxon>
        <taxon>Pleosporineae</taxon>
        <taxon>Phaeosphaeriaceae</taxon>
        <taxon>Parastagonospora</taxon>
    </lineage>
</organism>
<dbReference type="AlphaFoldDB" id="Q0U6M0"/>
<dbReference type="InParanoid" id="Q0U6M0"/>
<dbReference type="RefSeq" id="XP_001802815.1">
    <property type="nucleotide sequence ID" value="XM_001802763.1"/>
</dbReference>
<accession>Q0U6M0</accession>
<dbReference type="GeneID" id="5979726"/>
<gene>
    <name evidence="2" type="ORF">SNOG_12594</name>
</gene>
<protein>
    <submittedName>
        <fullName evidence="2">Uncharacterized protein</fullName>
    </submittedName>
</protein>
<dbReference type="KEGG" id="pno:SNOG_12594"/>
<evidence type="ECO:0000256" key="1">
    <source>
        <dbReference type="SAM" id="MobiDB-lite"/>
    </source>
</evidence>
<evidence type="ECO:0000313" key="3">
    <source>
        <dbReference type="Proteomes" id="UP000001055"/>
    </source>
</evidence>
<reference evidence="3" key="1">
    <citation type="journal article" date="2007" name="Plant Cell">
        <title>Dothideomycete-plant interactions illuminated by genome sequencing and EST analysis of the wheat pathogen Stagonospora nodorum.</title>
        <authorList>
            <person name="Hane J.K."/>
            <person name="Lowe R.G."/>
            <person name="Solomon P.S."/>
            <person name="Tan K.C."/>
            <person name="Schoch C.L."/>
            <person name="Spatafora J.W."/>
            <person name="Crous P.W."/>
            <person name="Kodira C."/>
            <person name="Birren B.W."/>
            <person name="Galagan J.E."/>
            <person name="Torriani S.F."/>
            <person name="McDonald B.A."/>
            <person name="Oliver R.P."/>
        </authorList>
    </citation>
    <scope>NUCLEOTIDE SEQUENCE [LARGE SCALE GENOMIC DNA]</scope>
    <source>
        <strain evidence="3">SN15 / ATCC MYA-4574 / FGSC 10173</strain>
    </source>
</reference>
<dbReference type="Proteomes" id="UP000001055">
    <property type="component" value="Unassembled WGS sequence"/>
</dbReference>
<feature type="region of interest" description="Disordered" evidence="1">
    <location>
        <begin position="18"/>
        <end position="44"/>
    </location>
</feature>
<name>Q0U6M0_PHANO</name>
<feature type="compositionally biased region" description="Pro residues" evidence="1">
    <location>
        <begin position="22"/>
        <end position="44"/>
    </location>
</feature>
<dbReference type="EMBL" id="CH445347">
    <property type="protein sequence ID" value="EAT79892.1"/>
    <property type="molecule type" value="Genomic_DNA"/>
</dbReference>
<proteinExistence type="predicted"/>
<evidence type="ECO:0000313" key="2">
    <source>
        <dbReference type="EMBL" id="EAT79892.1"/>
    </source>
</evidence>